<reference evidence="1" key="2">
    <citation type="submission" date="2022-06" db="UniProtKB">
        <authorList>
            <consortium name="EnsemblMetazoa"/>
        </authorList>
    </citation>
    <scope>IDENTIFICATION</scope>
    <source>
        <strain evidence="1">PS312</strain>
    </source>
</reference>
<proteinExistence type="predicted"/>
<evidence type="ECO:0000313" key="1">
    <source>
        <dbReference type="EnsemblMetazoa" id="PPA18203.1"/>
    </source>
</evidence>
<accession>A0A8R1YGX7</accession>
<keyword evidence="2" id="KW-1185">Reference proteome</keyword>
<dbReference type="AlphaFoldDB" id="A0A2A6C9A1"/>
<gene>
    <name evidence="1" type="primary">WBGene00107757</name>
</gene>
<evidence type="ECO:0000313" key="2">
    <source>
        <dbReference type="Proteomes" id="UP000005239"/>
    </source>
</evidence>
<protein>
    <submittedName>
        <fullName evidence="1">Uncharacterized protein</fullName>
    </submittedName>
</protein>
<organism evidence="1 2">
    <name type="scientific">Pristionchus pacificus</name>
    <name type="common">Parasitic nematode worm</name>
    <dbReference type="NCBI Taxonomy" id="54126"/>
    <lineage>
        <taxon>Eukaryota</taxon>
        <taxon>Metazoa</taxon>
        <taxon>Ecdysozoa</taxon>
        <taxon>Nematoda</taxon>
        <taxon>Chromadorea</taxon>
        <taxon>Rhabditida</taxon>
        <taxon>Rhabditina</taxon>
        <taxon>Diplogasteromorpha</taxon>
        <taxon>Diplogasteroidea</taxon>
        <taxon>Neodiplogasteridae</taxon>
        <taxon>Pristionchus</taxon>
    </lineage>
</organism>
<name>A0A2A6C9A1_PRIPA</name>
<sequence>MGNEHRTEENLEDRGFEIGRSIVSIHCGMFMKSRVKYKRGSRSTYTMEPWLWSPLNFVAAQSSKIKDQPTLWNLGLLACWETSTDVEGDSAKEKRSSRVV</sequence>
<accession>A0A2A6C9A1</accession>
<reference evidence="2" key="1">
    <citation type="journal article" date="2008" name="Nat. Genet.">
        <title>The Pristionchus pacificus genome provides a unique perspective on nematode lifestyle and parasitism.</title>
        <authorList>
            <person name="Dieterich C."/>
            <person name="Clifton S.W."/>
            <person name="Schuster L.N."/>
            <person name="Chinwalla A."/>
            <person name="Delehaunty K."/>
            <person name="Dinkelacker I."/>
            <person name="Fulton L."/>
            <person name="Fulton R."/>
            <person name="Godfrey J."/>
            <person name="Minx P."/>
            <person name="Mitreva M."/>
            <person name="Roeseler W."/>
            <person name="Tian H."/>
            <person name="Witte H."/>
            <person name="Yang S.P."/>
            <person name="Wilson R.K."/>
            <person name="Sommer R.J."/>
        </authorList>
    </citation>
    <scope>NUCLEOTIDE SEQUENCE [LARGE SCALE GENOMIC DNA]</scope>
    <source>
        <strain evidence="2">PS312</strain>
    </source>
</reference>
<dbReference type="EnsemblMetazoa" id="PPA18203.1">
    <property type="protein sequence ID" value="PPA18203.1"/>
    <property type="gene ID" value="WBGene00107757"/>
</dbReference>
<dbReference type="Proteomes" id="UP000005239">
    <property type="component" value="Unassembled WGS sequence"/>
</dbReference>